<sequence>MNRYTIPACLIALSLVIYLQATGFQFVAFDDAEYVSRNLNVQNGINASDVTWALTTTRMGNWHPLLWWSFQLDSQLYGNGPFGFHLTNVILHSLSVVVLFIALKTLGLRDVMAAAVVVLFCVHPLNVESVAWVAERKGTLSTLFWMLGMLAYGHYARRSSPLRMVAVFLCMTAGLMSKPSLLTFPFAMMLLDVWPLYRIRFRGGGENEPSDPMLSAENAGDAPKPISLTRSVLEKSPLFLLSLVFFFIALSAQESTGAVATLDAVPLRDRLLQIPCAYVIYLWRLVMPIGLTVGVLPPRDGIPVGIALLAAAVLTGISIYAWRQKVRVPVLFVGWFWFIGTMFPTSGIVPIGIQWMADRYTYVPNVGLFLLAAAACLQLVSRFSISFPKSLAAGMLITAGLVTLSVFQARHWRDSETLLNQVISVDPDNSWAHANLAGTLIDEGKYQEALLHAEAAVGAGTNSTQVRNPVAVYNVALCKAKLGRTREAIDGFARVIEIDPSFAAAFLNLGNLLRRSDASRAEACYREAIRLKSDYAEAHNNLGGVISSRSPREAREHFETSLRIWPDNPDAHTNLGNLYAREGNYQKAIECYKASLRLQGDHVVALQNLKVLTNLKD</sequence>
<evidence type="ECO:0000313" key="6">
    <source>
        <dbReference type="Proteomes" id="UP000321353"/>
    </source>
</evidence>
<protein>
    <submittedName>
        <fullName evidence="5">Photosystem I assembly protein Ycf3</fullName>
    </submittedName>
</protein>
<feature type="transmembrane region" description="Helical" evidence="4">
    <location>
        <begin position="238"/>
        <end position="262"/>
    </location>
</feature>
<evidence type="ECO:0000256" key="4">
    <source>
        <dbReference type="SAM" id="Phobius"/>
    </source>
</evidence>
<dbReference type="InterPro" id="IPR052346">
    <property type="entry name" value="O-mannosyl-transferase_TMTC"/>
</dbReference>
<dbReference type="SUPFAM" id="SSF48452">
    <property type="entry name" value="TPR-like"/>
    <property type="match status" value="1"/>
</dbReference>
<feature type="repeat" description="TPR" evidence="3">
    <location>
        <begin position="569"/>
        <end position="602"/>
    </location>
</feature>
<dbReference type="InterPro" id="IPR011990">
    <property type="entry name" value="TPR-like_helical_dom_sf"/>
</dbReference>
<dbReference type="SMART" id="SM00028">
    <property type="entry name" value="TPR"/>
    <property type="match status" value="5"/>
</dbReference>
<feature type="repeat" description="TPR" evidence="3">
    <location>
        <begin position="469"/>
        <end position="502"/>
    </location>
</feature>
<evidence type="ECO:0000256" key="3">
    <source>
        <dbReference type="PROSITE-ProRule" id="PRU00339"/>
    </source>
</evidence>
<accession>A0A5B9M779</accession>
<dbReference type="PANTHER" id="PTHR44227:SF3">
    <property type="entry name" value="PROTEIN O-MANNOSYL-TRANSFERASE TMTC4"/>
    <property type="match status" value="1"/>
</dbReference>
<dbReference type="PROSITE" id="PS50293">
    <property type="entry name" value="TPR_REGION"/>
    <property type="match status" value="1"/>
</dbReference>
<dbReference type="Gene3D" id="1.25.40.10">
    <property type="entry name" value="Tetratricopeptide repeat domain"/>
    <property type="match status" value="2"/>
</dbReference>
<dbReference type="Proteomes" id="UP000321353">
    <property type="component" value="Chromosome"/>
</dbReference>
<evidence type="ECO:0000313" key="5">
    <source>
        <dbReference type="EMBL" id="QEF96579.1"/>
    </source>
</evidence>
<keyword evidence="4" id="KW-1133">Transmembrane helix</keyword>
<feature type="transmembrane region" description="Helical" evidence="4">
    <location>
        <begin position="82"/>
        <end position="103"/>
    </location>
</feature>
<keyword evidence="1" id="KW-0677">Repeat</keyword>
<keyword evidence="2 3" id="KW-0802">TPR repeat</keyword>
<proteinExistence type="predicted"/>
<evidence type="ECO:0000256" key="2">
    <source>
        <dbReference type="ARBA" id="ARBA00022803"/>
    </source>
</evidence>
<keyword evidence="6" id="KW-1185">Reference proteome</keyword>
<dbReference type="PANTHER" id="PTHR44227">
    <property type="match status" value="1"/>
</dbReference>
<feature type="transmembrane region" description="Helical" evidence="4">
    <location>
        <begin position="334"/>
        <end position="356"/>
    </location>
</feature>
<dbReference type="Pfam" id="PF13174">
    <property type="entry name" value="TPR_6"/>
    <property type="match status" value="1"/>
</dbReference>
<organism evidence="5 6">
    <name type="scientific">Stieleria maiorica</name>
    <dbReference type="NCBI Taxonomy" id="2795974"/>
    <lineage>
        <taxon>Bacteria</taxon>
        <taxon>Pseudomonadati</taxon>
        <taxon>Planctomycetota</taxon>
        <taxon>Planctomycetia</taxon>
        <taxon>Pirellulales</taxon>
        <taxon>Pirellulaceae</taxon>
        <taxon>Stieleria</taxon>
    </lineage>
</organism>
<gene>
    <name evidence="5" type="ORF">Mal15_06070</name>
</gene>
<dbReference type="Pfam" id="PF13432">
    <property type="entry name" value="TPR_16"/>
    <property type="match status" value="1"/>
</dbReference>
<feature type="transmembrane region" description="Helical" evidence="4">
    <location>
        <begin position="167"/>
        <end position="191"/>
    </location>
</feature>
<reference evidence="5 6" key="1">
    <citation type="submission" date="2019-02" db="EMBL/GenBank/DDBJ databases">
        <title>Planctomycetal bacteria perform biofilm scaping via a novel small molecule.</title>
        <authorList>
            <person name="Jeske O."/>
            <person name="Boedeker C."/>
            <person name="Wiegand S."/>
            <person name="Breitling P."/>
            <person name="Kallscheuer N."/>
            <person name="Jogler M."/>
            <person name="Rohde M."/>
            <person name="Petersen J."/>
            <person name="Medema M.H."/>
            <person name="Surup F."/>
            <person name="Jogler C."/>
        </authorList>
    </citation>
    <scope>NUCLEOTIDE SEQUENCE [LARGE SCALE GENOMIC DNA]</scope>
    <source>
        <strain evidence="5 6">Mal15</strain>
    </source>
</reference>
<dbReference type="EMBL" id="CP036264">
    <property type="protein sequence ID" value="QEF96579.1"/>
    <property type="molecule type" value="Genomic_DNA"/>
</dbReference>
<feature type="transmembrane region" description="Helical" evidence="4">
    <location>
        <begin position="274"/>
        <end position="296"/>
    </location>
</feature>
<feature type="transmembrane region" description="Helical" evidence="4">
    <location>
        <begin position="392"/>
        <end position="412"/>
    </location>
</feature>
<dbReference type="RefSeq" id="WP_147866378.1">
    <property type="nucleotide sequence ID" value="NZ_CP036264.1"/>
</dbReference>
<dbReference type="AlphaFoldDB" id="A0A5B9M779"/>
<feature type="transmembrane region" description="Helical" evidence="4">
    <location>
        <begin position="302"/>
        <end position="322"/>
    </location>
</feature>
<dbReference type="Pfam" id="PF00515">
    <property type="entry name" value="TPR_1"/>
    <property type="match status" value="1"/>
</dbReference>
<keyword evidence="4" id="KW-0472">Membrane</keyword>
<dbReference type="InterPro" id="IPR019734">
    <property type="entry name" value="TPR_rpt"/>
</dbReference>
<evidence type="ECO:0000256" key="1">
    <source>
        <dbReference type="ARBA" id="ARBA00022737"/>
    </source>
</evidence>
<keyword evidence="4" id="KW-0812">Transmembrane</keyword>
<dbReference type="KEGG" id="smam:Mal15_06070"/>
<dbReference type="PROSITE" id="PS50005">
    <property type="entry name" value="TPR"/>
    <property type="match status" value="2"/>
</dbReference>
<feature type="transmembrane region" description="Helical" evidence="4">
    <location>
        <begin position="362"/>
        <end position="380"/>
    </location>
</feature>
<name>A0A5B9M779_9BACT</name>